<dbReference type="EMBL" id="ML736174">
    <property type="protein sequence ID" value="KAE8381054.1"/>
    <property type="molecule type" value="Genomic_DNA"/>
</dbReference>
<gene>
    <name evidence="1" type="ORF">BDV26DRAFT_256024</name>
</gene>
<organism evidence="1 2">
    <name type="scientific">Aspergillus bertholletiae</name>
    <dbReference type="NCBI Taxonomy" id="1226010"/>
    <lineage>
        <taxon>Eukaryota</taxon>
        <taxon>Fungi</taxon>
        <taxon>Dikarya</taxon>
        <taxon>Ascomycota</taxon>
        <taxon>Pezizomycotina</taxon>
        <taxon>Eurotiomycetes</taxon>
        <taxon>Eurotiomycetidae</taxon>
        <taxon>Eurotiales</taxon>
        <taxon>Aspergillaceae</taxon>
        <taxon>Aspergillus</taxon>
        <taxon>Aspergillus subgen. Circumdati</taxon>
    </lineage>
</organism>
<dbReference type="AlphaFoldDB" id="A0A5N7BH11"/>
<sequence length="94" mass="10885">MFLVTYLETSSTEYIGTVFYTYLGTYLHTVLSYIPLNTTLISTTVIIHLVPFVLLNSIGRDVESTDPWNHAGWYPRRSSSESPFECYLGYDPWY</sequence>
<reference evidence="1 2" key="1">
    <citation type="submission" date="2019-04" db="EMBL/GenBank/DDBJ databases">
        <title>Friends and foes A comparative genomics studyof 23 Aspergillus species from section Flavi.</title>
        <authorList>
            <consortium name="DOE Joint Genome Institute"/>
            <person name="Kjaerbolling I."/>
            <person name="Vesth T."/>
            <person name="Frisvad J.C."/>
            <person name="Nybo J.L."/>
            <person name="Theobald S."/>
            <person name="Kildgaard S."/>
            <person name="Isbrandt T."/>
            <person name="Kuo A."/>
            <person name="Sato A."/>
            <person name="Lyhne E.K."/>
            <person name="Kogle M.E."/>
            <person name="Wiebenga A."/>
            <person name="Kun R.S."/>
            <person name="Lubbers R.J."/>
            <person name="Makela M.R."/>
            <person name="Barry K."/>
            <person name="Chovatia M."/>
            <person name="Clum A."/>
            <person name="Daum C."/>
            <person name="Haridas S."/>
            <person name="He G."/>
            <person name="LaButti K."/>
            <person name="Lipzen A."/>
            <person name="Mondo S."/>
            <person name="Riley R."/>
            <person name="Salamov A."/>
            <person name="Simmons B.A."/>
            <person name="Magnuson J.K."/>
            <person name="Henrissat B."/>
            <person name="Mortensen U.H."/>
            <person name="Larsen T.O."/>
            <person name="Devries R.P."/>
            <person name="Grigoriev I.V."/>
            <person name="Machida M."/>
            <person name="Baker S.E."/>
            <person name="Andersen M.R."/>
        </authorList>
    </citation>
    <scope>NUCLEOTIDE SEQUENCE [LARGE SCALE GENOMIC DNA]</scope>
    <source>
        <strain evidence="1 2">IBT 29228</strain>
    </source>
</reference>
<evidence type="ECO:0000313" key="1">
    <source>
        <dbReference type="EMBL" id="KAE8381054.1"/>
    </source>
</evidence>
<evidence type="ECO:0000313" key="2">
    <source>
        <dbReference type="Proteomes" id="UP000326198"/>
    </source>
</evidence>
<proteinExistence type="predicted"/>
<keyword evidence="2" id="KW-1185">Reference proteome</keyword>
<protein>
    <submittedName>
        <fullName evidence="1">Uncharacterized protein</fullName>
    </submittedName>
</protein>
<accession>A0A5N7BH11</accession>
<dbReference type="Proteomes" id="UP000326198">
    <property type="component" value="Unassembled WGS sequence"/>
</dbReference>
<name>A0A5N7BH11_9EURO</name>